<dbReference type="RefSeq" id="WP_201083577.1">
    <property type="nucleotide sequence ID" value="NZ_CP067423.1"/>
</dbReference>
<sequence>MFDKIRMRRTQPEPTVEQTKPFRPGWLAQQQRGALRALVLALAASLGLNGFQVYKREQIAAAPPEVFAALLDSDFTSLKVIRAGDLKADEFEAAARAEVKRLVYRLRRIDSSAQVQEMIDTLYCSVTGPAATKANRSFERSAGVEMVRRGQKRILSEKDVRVGRRPGERSNTEGMWISAAWSETFDDGMRRTVVPKSAEFRVQRFPNVSAEIRDCNPMGILITDYEILGTE</sequence>
<dbReference type="Proteomes" id="UP000595197">
    <property type="component" value="Plasmid pTT6-3"/>
</dbReference>
<geneLocation type="plasmid" evidence="2 3">
    <name>pTT6-3</name>
</geneLocation>
<reference evidence="2" key="1">
    <citation type="submission" date="2021-02" db="EMBL/GenBank/DDBJ databases">
        <title>Skermanella TT6 skin isolate.</title>
        <authorList>
            <person name="Lee K."/>
            <person name="Ganzorig M."/>
        </authorList>
    </citation>
    <scope>NUCLEOTIDE SEQUENCE</scope>
    <source>
        <strain evidence="2">TT6</strain>
    </source>
</reference>
<organism evidence="2 3">
    <name type="scientific">Skermanella cutis</name>
    <dbReference type="NCBI Taxonomy" id="2775420"/>
    <lineage>
        <taxon>Bacteria</taxon>
        <taxon>Pseudomonadati</taxon>
        <taxon>Pseudomonadota</taxon>
        <taxon>Alphaproteobacteria</taxon>
        <taxon>Rhodospirillales</taxon>
        <taxon>Azospirillaceae</taxon>
        <taxon>Skermanella</taxon>
    </lineage>
</organism>
<gene>
    <name evidence="2" type="ORF">IGS68_34335</name>
</gene>
<keyword evidence="2" id="KW-0614">Plasmid</keyword>
<protein>
    <recommendedName>
        <fullName evidence="4">Bacterial virulence protein VirB8 domain-containing protein</fullName>
    </recommendedName>
</protein>
<evidence type="ECO:0000313" key="3">
    <source>
        <dbReference type="Proteomes" id="UP000595197"/>
    </source>
</evidence>
<dbReference type="EMBL" id="CP067423">
    <property type="protein sequence ID" value="QQP93805.1"/>
    <property type="molecule type" value="Genomic_DNA"/>
</dbReference>
<evidence type="ECO:0000313" key="2">
    <source>
        <dbReference type="EMBL" id="QQP93805.1"/>
    </source>
</evidence>
<evidence type="ECO:0000256" key="1">
    <source>
        <dbReference type="SAM" id="MobiDB-lite"/>
    </source>
</evidence>
<name>A0ABX7BHF9_9PROT</name>
<feature type="region of interest" description="Disordered" evidence="1">
    <location>
        <begin position="1"/>
        <end position="20"/>
    </location>
</feature>
<keyword evidence="3" id="KW-1185">Reference proteome</keyword>
<accession>A0ABX7BHF9</accession>
<evidence type="ECO:0008006" key="4">
    <source>
        <dbReference type="Google" id="ProtNLM"/>
    </source>
</evidence>
<proteinExistence type="predicted"/>